<protein>
    <submittedName>
        <fullName evidence="1">Uncharacterized protein</fullName>
    </submittedName>
</protein>
<evidence type="ECO:0000313" key="2">
    <source>
        <dbReference type="Proteomes" id="UP001186974"/>
    </source>
</evidence>
<feature type="non-terminal residue" evidence="1">
    <location>
        <position position="462"/>
    </location>
</feature>
<name>A0ACC3DQN6_9PEZI</name>
<dbReference type="EMBL" id="JAWDJW010001472">
    <property type="protein sequence ID" value="KAK3078973.1"/>
    <property type="molecule type" value="Genomic_DNA"/>
</dbReference>
<gene>
    <name evidence="1" type="ORF">LTS18_006073</name>
</gene>
<sequence length="462" mass="49028">MAGFTFPPPPPPPPPAAVSSSSWSVNTSQIPYQHQDGFRGGRGNQGGRGRGRGNSSRGGFARGGHQGLTSMNGRSDGGARLNAQTPMTGANHGNHGFPLQQQAQHNSYPNPYPQHRIGTAEFHAQSSSPQSSYVPMWNAVHVQAEASSMGPPLRMGFDHSNQGVLGGGSAGMDMSANGNKRKREHYNQGPPIGHGRAHDGRPGHQPHINKPKVQVAPAVPSFGFALPQAPDLTLPSKPLAAGETNEKRRNKKKRKTNQLGLTPKGEQHESSEEDIDEEAAHAGSAPGLLQFEYNGQTSSLTNPAAIAAWIEERKKRFPTKARAEEKRKAVERQRQESLRARALASTKPAGTTDGDKQTQRLEKHQAKAEKLRKKLQKSEEKAAKLAAAAAGSHHVTSTPYQDVAVLPSDVPAQASVGSEGPGSADPIVSSTQTILSGPSSLITQVVSQPSKLALGYSSSEDA</sequence>
<reference evidence="1" key="1">
    <citation type="submission" date="2024-09" db="EMBL/GenBank/DDBJ databases">
        <title>Black Yeasts Isolated from many extreme environments.</title>
        <authorList>
            <person name="Coleine C."/>
            <person name="Stajich J.E."/>
            <person name="Selbmann L."/>
        </authorList>
    </citation>
    <scope>NUCLEOTIDE SEQUENCE</scope>
    <source>
        <strain evidence="1">CCFEE 5737</strain>
    </source>
</reference>
<comment type="caution">
    <text evidence="1">The sequence shown here is derived from an EMBL/GenBank/DDBJ whole genome shotgun (WGS) entry which is preliminary data.</text>
</comment>
<accession>A0ACC3DQN6</accession>
<dbReference type="Proteomes" id="UP001186974">
    <property type="component" value="Unassembled WGS sequence"/>
</dbReference>
<proteinExistence type="predicted"/>
<evidence type="ECO:0000313" key="1">
    <source>
        <dbReference type="EMBL" id="KAK3078973.1"/>
    </source>
</evidence>
<organism evidence="1 2">
    <name type="scientific">Coniosporium uncinatum</name>
    <dbReference type="NCBI Taxonomy" id="93489"/>
    <lineage>
        <taxon>Eukaryota</taxon>
        <taxon>Fungi</taxon>
        <taxon>Dikarya</taxon>
        <taxon>Ascomycota</taxon>
        <taxon>Pezizomycotina</taxon>
        <taxon>Dothideomycetes</taxon>
        <taxon>Dothideomycetes incertae sedis</taxon>
        <taxon>Coniosporium</taxon>
    </lineage>
</organism>
<keyword evidence="2" id="KW-1185">Reference proteome</keyword>